<keyword evidence="1" id="KW-0812">Transmembrane</keyword>
<keyword evidence="1" id="KW-0472">Membrane</keyword>
<evidence type="ECO:0000313" key="3">
    <source>
        <dbReference type="Proteomes" id="UP000093748"/>
    </source>
</evidence>
<dbReference type="EMBL" id="LZTJ01000004">
    <property type="protein sequence ID" value="OBP79240.1"/>
    <property type="molecule type" value="Genomic_DNA"/>
</dbReference>
<keyword evidence="1" id="KW-1133">Transmembrane helix</keyword>
<name>A0A1A5J3T3_RHILI</name>
<reference evidence="3" key="1">
    <citation type="submission" date="2016-06" db="EMBL/GenBank/DDBJ databases">
        <title>NZP2037 Pacbio-Illumina hybrid assembly.</title>
        <authorList>
            <person name="Ramsay J.P."/>
        </authorList>
    </citation>
    <scope>NUCLEOTIDE SEQUENCE [LARGE SCALE GENOMIC DNA]</scope>
    <source>
        <strain evidence="3">R7ANS::ICEMlSym2042</strain>
    </source>
</reference>
<dbReference type="GeneID" id="66683679"/>
<organism evidence="2 3">
    <name type="scientific">Rhizobium loti</name>
    <name type="common">Mesorhizobium loti</name>
    <dbReference type="NCBI Taxonomy" id="381"/>
    <lineage>
        <taxon>Bacteria</taxon>
        <taxon>Pseudomonadati</taxon>
        <taxon>Pseudomonadota</taxon>
        <taxon>Alphaproteobacteria</taxon>
        <taxon>Hyphomicrobiales</taxon>
        <taxon>Phyllobacteriaceae</taxon>
        <taxon>Mesorhizobium</taxon>
    </lineage>
</organism>
<sequence length="95" mass="10891">MTAADDNRIPARKISIFGREFTMPQSRGLRITIGILLTIGGILGFLPILGFWMVPIGLLVLSYEFAMVRRHRRRLVVWWERRRRPDGTTGTKPGL</sequence>
<evidence type="ECO:0000313" key="2">
    <source>
        <dbReference type="EMBL" id="OBP79240.1"/>
    </source>
</evidence>
<dbReference type="AlphaFoldDB" id="A0A1A5J3T3"/>
<feature type="transmembrane region" description="Helical" evidence="1">
    <location>
        <begin position="31"/>
        <end position="63"/>
    </location>
</feature>
<proteinExistence type="predicted"/>
<accession>A0A1A5J3T3</accession>
<dbReference type="Proteomes" id="UP000093748">
    <property type="component" value="Unassembled WGS sequence"/>
</dbReference>
<comment type="caution">
    <text evidence="2">The sequence shown here is derived from an EMBL/GenBank/DDBJ whole genome shotgun (WGS) entry which is preliminary data.</text>
</comment>
<gene>
    <name evidence="2" type="ORF">BAE39_28705</name>
</gene>
<dbReference type="RefSeq" id="WP_032930560.1">
    <property type="nucleotide sequence ID" value="NZ_LZTH01000047.1"/>
</dbReference>
<protein>
    <submittedName>
        <fullName evidence="2">Uncharacterized protein</fullName>
    </submittedName>
</protein>
<evidence type="ECO:0000256" key="1">
    <source>
        <dbReference type="SAM" id="Phobius"/>
    </source>
</evidence>